<dbReference type="Pfam" id="PF01663">
    <property type="entry name" value="Phosphodiest"/>
    <property type="match status" value="2"/>
</dbReference>
<dbReference type="InterPro" id="IPR002591">
    <property type="entry name" value="Phosphodiest/P_Trfase"/>
</dbReference>
<evidence type="ECO:0000313" key="1">
    <source>
        <dbReference type="EMBL" id="TMQ55543.1"/>
    </source>
</evidence>
<dbReference type="AlphaFoldDB" id="A0A538SVY1"/>
<dbReference type="Proteomes" id="UP000319829">
    <property type="component" value="Unassembled WGS sequence"/>
</dbReference>
<name>A0A538SVY1_UNCEI</name>
<accession>A0A538SVY1</accession>
<evidence type="ECO:0000313" key="2">
    <source>
        <dbReference type="Proteomes" id="UP000319829"/>
    </source>
</evidence>
<dbReference type="InterPro" id="IPR017850">
    <property type="entry name" value="Alkaline_phosphatase_core_sf"/>
</dbReference>
<dbReference type="Gene3D" id="3.40.720.10">
    <property type="entry name" value="Alkaline Phosphatase, subunit A"/>
    <property type="match status" value="2"/>
</dbReference>
<organism evidence="1 2">
    <name type="scientific">Eiseniibacteriota bacterium</name>
    <dbReference type="NCBI Taxonomy" id="2212470"/>
    <lineage>
        <taxon>Bacteria</taxon>
        <taxon>Candidatus Eiseniibacteriota</taxon>
    </lineage>
</organism>
<reference evidence="1 2" key="1">
    <citation type="journal article" date="2019" name="Nat. Microbiol.">
        <title>Mediterranean grassland soil C-N compound turnover is dependent on rainfall and depth, and is mediated by genomically divergent microorganisms.</title>
        <authorList>
            <person name="Diamond S."/>
            <person name="Andeer P.F."/>
            <person name="Li Z."/>
            <person name="Crits-Christoph A."/>
            <person name="Burstein D."/>
            <person name="Anantharaman K."/>
            <person name="Lane K.R."/>
            <person name="Thomas B.C."/>
            <person name="Pan C."/>
            <person name="Northen T.R."/>
            <person name="Banfield J.F."/>
        </authorList>
    </citation>
    <scope>NUCLEOTIDE SEQUENCE [LARGE SCALE GENOMIC DNA]</scope>
    <source>
        <strain evidence="1">WS_4</strain>
    </source>
</reference>
<dbReference type="SUPFAM" id="SSF53649">
    <property type="entry name" value="Alkaline phosphatase-like"/>
    <property type="match status" value="1"/>
</dbReference>
<sequence length="662" mass="74205">MGPVVLLSALTLLASSDTPVPAQPHERFIIVGFDGMDPGVAERLIERGKLPNLARMKKLGAMRALRTTNPAQSPVAWSAFSTGSNPGKTRIYDFLKRNPATYYPDFSTVTVRRGRFALGFIPTRAPAVINNRRGATFWQIASSRGIRTAVLEAPINFPPEKLQTGVLLSGLGVPDIRGTMGTFSYFATDATGAADTEMGGKVARLTLDPGGRSRSVVHGPRNPFAGRDREGRIPDLTIPIELQRIRRDAVRIALGGQVRTVKQGQWSDWYTIEFHVAPLVAVRGIARFHVIEAFPEVRVYLSPINLDPRRPPIPISSPPAYSAQLARKLGLYKTLGWPEDTWALNEEKIDEKVFLEDLNYSFDRQRALVLDALQSMNPDLFVTVFQSTDKVQHMFWRLIDTEHPMYNRRLAARYGDAIEHVYMRADSLVGTLLERCKDGRTTLLVCSDHGFSSFRKAVNINTWLVRNGYMTLTKLDPVRDRNLEDLFGRGTFWPNVDWSKTRAYALALGQIYVNLQGRERLGIVPPGRAYNELRDELLKKFGALRDPDTGEGVVRRVYRREELYRGPYFDEAPDLVVGFERGYRVSWQTSLGGIPPEVIEWNERRWSGDHCSVDPDLVPGVLFSSRPLDAASPAIIDIAPSVLRRLGIAPPASMDGRDLELR</sequence>
<proteinExistence type="predicted"/>
<protein>
    <submittedName>
        <fullName evidence="1">Nucleotide pyrophosphatase</fullName>
    </submittedName>
</protein>
<comment type="caution">
    <text evidence="1">The sequence shown here is derived from an EMBL/GenBank/DDBJ whole genome shotgun (WGS) entry which is preliminary data.</text>
</comment>
<dbReference type="EMBL" id="VBOU01000021">
    <property type="protein sequence ID" value="TMQ55543.1"/>
    <property type="molecule type" value="Genomic_DNA"/>
</dbReference>
<gene>
    <name evidence="1" type="ORF">E6K74_03045</name>
</gene>